<proteinExistence type="predicted"/>
<evidence type="ECO:0000313" key="4">
    <source>
        <dbReference type="Proteomes" id="UP000554482"/>
    </source>
</evidence>
<feature type="region of interest" description="Disordered" evidence="1">
    <location>
        <begin position="310"/>
        <end position="384"/>
    </location>
</feature>
<dbReference type="Proteomes" id="UP000554482">
    <property type="component" value="Unassembled WGS sequence"/>
</dbReference>
<organism evidence="3 4">
    <name type="scientific">Thalictrum thalictroides</name>
    <name type="common">Rue-anemone</name>
    <name type="synonym">Anemone thalictroides</name>
    <dbReference type="NCBI Taxonomy" id="46969"/>
    <lineage>
        <taxon>Eukaryota</taxon>
        <taxon>Viridiplantae</taxon>
        <taxon>Streptophyta</taxon>
        <taxon>Embryophyta</taxon>
        <taxon>Tracheophyta</taxon>
        <taxon>Spermatophyta</taxon>
        <taxon>Magnoliopsida</taxon>
        <taxon>Ranunculales</taxon>
        <taxon>Ranunculaceae</taxon>
        <taxon>Thalictroideae</taxon>
        <taxon>Thalictrum</taxon>
    </lineage>
</organism>
<name>A0A7J6WWW9_THATH</name>
<keyword evidence="4" id="KW-1185">Reference proteome</keyword>
<feature type="non-terminal residue" evidence="3">
    <location>
        <position position="1"/>
    </location>
</feature>
<evidence type="ECO:0000313" key="3">
    <source>
        <dbReference type="EMBL" id="KAF5201936.1"/>
    </source>
</evidence>
<feature type="compositionally biased region" description="Polar residues" evidence="1">
    <location>
        <begin position="331"/>
        <end position="361"/>
    </location>
</feature>
<feature type="domain" description="DUF4283" evidence="2">
    <location>
        <begin position="41"/>
        <end position="103"/>
    </location>
</feature>
<evidence type="ECO:0000259" key="2">
    <source>
        <dbReference type="Pfam" id="PF14111"/>
    </source>
</evidence>
<feature type="compositionally biased region" description="Pro residues" evidence="1">
    <location>
        <begin position="374"/>
        <end position="384"/>
    </location>
</feature>
<protein>
    <recommendedName>
        <fullName evidence="2">DUF4283 domain-containing protein</fullName>
    </recommendedName>
</protein>
<reference evidence="3 4" key="1">
    <citation type="submission" date="2020-06" db="EMBL/GenBank/DDBJ databases">
        <title>Transcriptomic and genomic resources for Thalictrum thalictroides and T. hernandezii: Facilitating candidate gene discovery in an emerging model plant lineage.</title>
        <authorList>
            <person name="Arias T."/>
            <person name="Riano-Pachon D.M."/>
            <person name="Di Stilio V.S."/>
        </authorList>
    </citation>
    <scope>NUCLEOTIDE SEQUENCE [LARGE SCALE GENOMIC DNA]</scope>
    <source>
        <strain evidence="4">cv. WT478/WT964</strain>
        <tissue evidence="3">Leaves</tissue>
    </source>
</reference>
<dbReference type="EMBL" id="JABWDY010008771">
    <property type="protein sequence ID" value="KAF5201936.1"/>
    <property type="molecule type" value="Genomic_DNA"/>
</dbReference>
<dbReference type="OrthoDB" id="1002340at2759"/>
<dbReference type="AlphaFoldDB" id="A0A7J6WWW9"/>
<sequence length="384" mass="42007">MLKPTKPTFLPATCRSYHKEGHIAISFSKEDIEKGQNYIFSKSVVLKFSAERPSLNLIRNSITKDWNILGNFTLGLLDPRHVLLTFEQDSEINKALSSHCAKLGHSLDHCRKKNPALALKNKEIAKEKGQNIHKPVTQKRNDPQGSYQATGNLFIVVPTLIIPEMGEPSGTAINTEPVTIYATQQAQENIPKIGEQPQSANISEPVLTPHALQQHKGVQPPTDTSHPDNSTKKNKGNNTIVTNNVSTLCITNTFAALENLEEDFSPETHNNITEPEAEIFEDAKDEDSITNLEPVTQNIQQIAPPFLAKDMEGNPPVNSPVTPGLLISSPPKVSTSHTPAIALSNSGKSCSPSNTPLNNQEPIYPSEDEKEPSLNPPEPSYGSD</sequence>
<gene>
    <name evidence="3" type="ORF">FRX31_008476</name>
</gene>
<accession>A0A7J6WWW9</accession>
<evidence type="ECO:0000256" key="1">
    <source>
        <dbReference type="SAM" id="MobiDB-lite"/>
    </source>
</evidence>
<dbReference type="Pfam" id="PF14111">
    <property type="entry name" value="DUF4283"/>
    <property type="match status" value="1"/>
</dbReference>
<dbReference type="InterPro" id="IPR025558">
    <property type="entry name" value="DUF4283"/>
</dbReference>
<feature type="region of interest" description="Disordered" evidence="1">
    <location>
        <begin position="213"/>
        <end position="239"/>
    </location>
</feature>
<comment type="caution">
    <text evidence="3">The sequence shown here is derived from an EMBL/GenBank/DDBJ whole genome shotgun (WGS) entry which is preliminary data.</text>
</comment>